<dbReference type="InterPro" id="IPR032828">
    <property type="entry name" value="PolyA_RNA-bd"/>
</dbReference>
<comment type="cofactor">
    <cofactor evidence="1">
        <name>Mg(2+)</name>
        <dbReference type="ChEBI" id="CHEBI:18420"/>
    </cofactor>
</comment>
<keyword evidence="7" id="KW-0692">RNA repair</keyword>
<keyword evidence="8" id="KW-0067">ATP-binding</keyword>
<comment type="caution">
    <text evidence="13">The sequence shown here is derived from an EMBL/GenBank/DDBJ whole genome shotgun (WGS) entry which is preliminary data.</text>
</comment>
<dbReference type="CDD" id="cd05398">
    <property type="entry name" value="NT_ClassII-CCAase"/>
    <property type="match status" value="1"/>
</dbReference>
<dbReference type="PANTHER" id="PTHR47545:SF1">
    <property type="entry name" value="MULTIFUNCTIONAL CCA PROTEIN"/>
    <property type="match status" value="1"/>
</dbReference>
<dbReference type="Gene3D" id="1.10.3090.10">
    <property type="entry name" value="cca-adding enzyme, domain 2"/>
    <property type="match status" value="1"/>
</dbReference>
<evidence type="ECO:0000256" key="10">
    <source>
        <dbReference type="ARBA" id="ARBA00022884"/>
    </source>
</evidence>
<evidence type="ECO:0000256" key="6">
    <source>
        <dbReference type="ARBA" id="ARBA00022741"/>
    </source>
</evidence>
<evidence type="ECO:0000256" key="8">
    <source>
        <dbReference type="ARBA" id="ARBA00022840"/>
    </source>
</evidence>
<protein>
    <submittedName>
        <fullName evidence="13">HD domain-containing protein</fullName>
    </submittedName>
</protein>
<proteinExistence type="inferred from homology"/>
<evidence type="ECO:0000256" key="11">
    <source>
        <dbReference type="RuleBase" id="RU003953"/>
    </source>
</evidence>
<dbReference type="SMART" id="SM00471">
    <property type="entry name" value="HDc"/>
    <property type="match status" value="1"/>
</dbReference>
<dbReference type="GO" id="GO:0042245">
    <property type="term" value="P:RNA repair"/>
    <property type="evidence" value="ECO:0007669"/>
    <property type="project" value="UniProtKB-KW"/>
</dbReference>
<dbReference type="CDD" id="cd00077">
    <property type="entry name" value="HDc"/>
    <property type="match status" value="1"/>
</dbReference>
<dbReference type="EMBL" id="DSGB01000006">
    <property type="protein sequence ID" value="HER97123.1"/>
    <property type="molecule type" value="Genomic_DNA"/>
</dbReference>
<dbReference type="GO" id="GO:0003723">
    <property type="term" value="F:RNA binding"/>
    <property type="evidence" value="ECO:0007669"/>
    <property type="project" value="UniProtKB-KW"/>
</dbReference>
<dbReference type="AlphaFoldDB" id="A0A7V2B2K5"/>
<evidence type="ECO:0000259" key="12">
    <source>
        <dbReference type="PROSITE" id="PS51831"/>
    </source>
</evidence>
<dbReference type="PANTHER" id="PTHR47545">
    <property type="entry name" value="MULTIFUNCTIONAL CCA PROTEIN"/>
    <property type="match status" value="1"/>
</dbReference>
<organism evidence="13">
    <name type="scientific">Rhodothermus marinus</name>
    <name type="common">Rhodothermus obamensis</name>
    <dbReference type="NCBI Taxonomy" id="29549"/>
    <lineage>
        <taxon>Bacteria</taxon>
        <taxon>Pseudomonadati</taxon>
        <taxon>Rhodothermota</taxon>
        <taxon>Rhodothermia</taxon>
        <taxon>Rhodothermales</taxon>
        <taxon>Rhodothermaceae</taxon>
        <taxon>Rhodothermus</taxon>
    </lineage>
</organism>
<dbReference type="Pfam" id="PF01966">
    <property type="entry name" value="HD"/>
    <property type="match status" value="1"/>
</dbReference>
<comment type="similarity">
    <text evidence="11">Belongs to the tRNA nucleotidyltransferase/poly(A) polymerase family.</text>
</comment>
<keyword evidence="3" id="KW-0819">tRNA processing</keyword>
<dbReference type="PROSITE" id="PS51831">
    <property type="entry name" value="HD"/>
    <property type="match status" value="1"/>
</dbReference>
<dbReference type="SUPFAM" id="SSF81891">
    <property type="entry name" value="Poly A polymerase C-terminal region-like"/>
    <property type="match status" value="1"/>
</dbReference>
<sequence length="560" mass="63335">MTTLPKRVQDRLAQRPFATLLAQIGQLGAQVGIEVYAVGGVVRDLFLDRPTTDIDLVTIGAGSGIRLARLVAQALGGYTVHVYENFGTAAIRIPAPDKQRTFVLEFVAARRESYRKNSRKPIVEDGTLEDDLQRRDFTINAMAFDLWPERFGRLIDPFCGRQDLRRRLLRTPLDPLQTFEDDPLRMIRAARFAAQLRFHVAPEVFAAMHEKAHRVDILSQERITDELQKMLCAPQPSVGFKILEATGILERILPELVALKGVETIEGHRHKDNFYHTLQVVDNLATLDASRACEEDGVWLRWAALFHDIAKPVVKRFVPGTGWTFHGHEELGARMVARIFRRLKLPVDHRMEYVQKLVRLHHRPVALVDEQVTDSAIRRLLFEAGDALEDLMLLVRADVTSKNPRRVRRYLEAFDRLEQRMAEVEEKDRIRNFQPPVDGEEIMRVLGLAEGVAVGLIKEAIKEAVLEGRIPNEHDAAFEYMMAIKDEALRRAALFEEMVATLQGPERKALGAIKEVLFRGDLPTDHEAALAKLHQIKETVLAASAEATPFSPAKGPEAVR</sequence>
<dbReference type="GO" id="GO:0005524">
    <property type="term" value="F:ATP binding"/>
    <property type="evidence" value="ECO:0007669"/>
    <property type="project" value="UniProtKB-KW"/>
</dbReference>
<reference evidence="13" key="1">
    <citation type="journal article" date="2020" name="mSystems">
        <title>Genome- and Community-Level Interaction Insights into Carbon Utilization and Element Cycling Functions of Hydrothermarchaeota in Hydrothermal Sediment.</title>
        <authorList>
            <person name="Zhou Z."/>
            <person name="Liu Y."/>
            <person name="Xu W."/>
            <person name="Pan J."/>
            <person name="Luo Z.H."/>
            <person name="Li M."/>
        </authorList>
    </citation>
    <scope>NUCLEOTIDE SEQUENCE [LARGE SCALE GENOMIC DNA]</scope>
    <source>
        <strain evidence="13">SpSt-143</strain>
    </source>
</reference>
<evidence type="ECO:0000256" key="7">
    <source>
        <dbReference type="ARBA" id="ARBA00022800"/>
    </source>
</evidence>
<keyword evidence="5" id="KW-0479">Metal-binding</keyword>
<evidence type="ECO:0000256" key="1">
    <source>
        <dbReference type="ARBA" id="ARBA00001946"/>
    </source>
</evidence>
<dbReference type="NCBIfam" id="TIGR00277">
    <property type="entry name" value="HDIG"/>
    <property type="match status" value="1"/>
</dbReference>
<keyword evidence="9" id="KW-0460">Magnesium</keyword>
<name>A0A7V2B2K5_RHOMR</name>
<evidence type="ECO:0000256" key="4">
    <source>
        <dbReference type="ARBA" id="ARBA00022695"/>
    </source>
</evidence>
<keyword evidence="10 11" id="KW-0694">RNA-binding</keyword>
<dbReference type="GO" id="GO:0016779">
    <property type="term" value="F:nucleotidyltransferase activity"/>
    <property type="evidence" value="ECO:0007669"/>
    <property type="project" value="UniProtKB-KW"/>
</dbReference>
<dbReference type="InterPro" id="IPR050124">
    <property type="entry name" value="tRNA_CCA-adding_enzyme"/>
</dbReference>
<keyword evidence="2 11" id="KW-0808">Transferase</keyword>
<gene>
    <name evidence="13" type="ORF">ENO59_11565</name>
</gene>
<dbReference type="InterPro" id="IPR006675">
    <property type="entry name" value="HDIG_dom"/>
</dbReference>
<dbReference type="InterPro" id="IPR043519">
    <property type="entry name" value="NT_sf"/>
</dbReference>
<dbReference type="Pfam" id="PF12627">
    <property type="entry name" value="PolyA_pol_RNAbd"/>
    <property type="match status" value="1"/>
</dbReference>
<evidence type="ECO:0000256" key="2">
    <source>
        <dbReference type="ARBA" id="ARBA00022679"/>
    </source>
</evidence>
<dbReference type="InterPro" id="IPR003607">
    <property type="entry name" value="HD/PDEase_dom"/>
</dbReference>
<dbReference type="Gene3D" id="3.30.460.10">
    <property type="entry name" value="Beta Polymerase, domain 2"/>
    <property type="match status" value="1"/>
</dbReference>
<dbReference type="SUPFAM" id="SSF81301">
    <property type="entry name" value="Nucleotidyltransferase"/>
    <property type="match status" value="1"/>
</dbReference>
<dbReference type="InterPro" id="IPR002646">
    <property type="entry name" value="PolA_pol_head_dom"/>
</dbReference>
<evidence type="ECO:0000256" key="3">
    <source>
        <dbReference type="ARBA" id="ARBA00022694"/>
    </source>
</evidence>
<dbReference type="Pfam" id="PF01743">
    <property type="entry name" value="PolyA_pol"/>
    <property type="match status" value="1"/>
</dbReference>
<evidence type="ECO:0000313" key="13">
    <source>
        <dbReference type="EMBL" id="HER97123.1"/>
    </source>
</evidence>
<evidence type="ECO:0000256" key="5">
    <source>
        <dbReference type="ARBA" id="ARBA00022723"/>
    </source>
</evidence>
<evidence type="ECO:0000256" key="9">
    <source>
        <dbReference type="ARBA" id="ARBA00022842"/>
    </source>
</evidence>
<dbReference type="GO" id="GO:0008033">
    <property type="term" value="P:tRNA processing"/>
    <property type="evidence" value="ECO:0007669"/>
    <property type="project" value="UniProtKB-KW"/>
</dbReference>
<feature type="domain" description="HD" evidence="12">
    <location>
        <begin position="273"/>
        <end position="388"/>
    </location>
</feature>
<dbReference type="InterPro" id="IPR006674">
    <property type="entry name" value="HD_domain"/>
</dbReference>
<dbReference type="Gene3D" id="1.10.246.80">
    <property type="match status" value="1"/>
</dbReference>
<dbReference type="GO" id="GO:0046872">
    <property type="term" value="F:metal ion binding"/>
    <property type="evidence" value="ECO:0007669"/>
    <property type="project" value="UniProtKB-KW"/>
</dbReference>
<accession>A0A7V2B2K5</accession>
<keyword evidence="4" id="KW-0548">Nucleotidyltransferase</keyword>
<keyword evidence="6" id="KW-0547">Nucleotide-binding</keyword>